<comment type="caution">
    <text evidence="2">The sequence shown here is derived from an EMBL/GenBank/DDBJ whole genome shotgun (WGS) entry which is preliminary data.</text>
</comment>
<dbReference type="EMBL" id="SWLG01000021">
    <property type="protein sequence ID" value="TLS35450.1"/>
    <property type="molecule type" value="Genomic_DNA"/>
</dbReference>
<dbReference type="Proteomes" id="UP000308230">
    <property type="component" value="Unassembled WGS sequence"/>
</dbReference>
<evidence type="ECO:0000313" key="2">
    <source>
        <dbReference type="EMBL" id="TLS35450.1"/>
    </source>
</evidence>
<proteinExistence type="predicted"/>
<protein>
    <recommendedName>
        <fullName evidence="4">DUF1640 domain-containing protein</fullName>
    </recommendedName>
</protein>
<dbReference type="RefSeq" id="WP_138128919.1">
    <property type="nucleotide sequence ID" value="NZ_SWLG01000021.1"/>
</dbReference>
<evidence type="ECO:0000313" key="3">
    <source>
        <dbReference type="Proteomes" id="UP000308230"/>
    </source>
</evidence>
<keyword evidence="1" id="KW-1133">Transmembrane helix</keyword>
<keyword evidence="1" id="KW-0472">Membrane</keyword>
<dbReference type="AlphaFoldDB" id="A0A5R9EZC3"/>
<evidence type="ECO:0000256" key="1">
    <source>
        <dbReference type="SAM" id="Phobius"/>
    </source>
</evidence>
<dbReference type="OrthoDB" id="2883845at2"/>
<name>A0A5R9EZC3_9BACL</name>
<sequence length="97" mass="10889">MKSKKEENWGVLIEELHSKTDENAVRVIVSEALKEKRLVDDSEVTKLVQQELDKKGLITNSEMESHINAAQLKMIKWVVGTGISAVAITLSLLKLFI</sequence>
<keyword evidence="1" id="KW-0812">Transmembrane</keyword>
<gene>
    <name evidence="2" type="ORF">FCL54_20350</name>
</gene>
<keyword evidence="3" id="KW-1185">Reference proteome</keyword>
<evidence type="ECO:0008006" key="4">
    <source>
        <dbReference type="Google" id="ProtNLM"/>
    </source>
</evidence>
<reference evidence="2 3" key="1">
    <citation type="submission" date="2019-04" db="EMBL/GenBank/DDBJ databases">
        <title>Bacillus caeni sp. nov., a bacterium isolated from mangrove sediment.</title>
        <authorList>
            <person name="Huang H."/>
            <person name="Mo K."/>
            <person name="Hu Y."/>
        </authorList>
    </citation>
    <scope>NUCLEOTIDE SEQUENCE [LARGE SCALE GENOMIC DNA]</scope>
    <source>
        <strain evidence="2 3">HB172195</strain>
    </source>
</reference>
<accession>A0A5R9EZC3</accession>
<feature type="transmembrane region" description="Helical" evidence="1">
    <location>
        <begin position="77"/>
        <end position="96"/>
    </location>
</feature>
<organism evidence="2 3">
    <name type="scientific">Exobacillus caeni</name>
    <dbReference type="NCBI Taxonomy" id="2574798"/>
    <lineage>
        <taxon>Bacteria</taxon>
        <taxon>Bacillati</taxon>
        <taxon>Bacillota</taxon>
        <taxon>Bacilli</taxon>
        <taxon>Bacillales</taxon>
        <taxon>Guptibacillaceae</taxon>
        <taxon>Exobacillus</taxon>
    </lineage>
</organism>